<dbReference type="CDD" id="cd21133">
    <property type="entry name" value="EVE"/>
    <property type="match status" value="1"/>
</dbReference>
<keyword evidence="2" id="KW-0539">Nucleus</keyword>
<sequence>MEEKSTEHDQNLRFGDSLNEQISKVHYWLMKAEPESRIVKGIDVKFSIDDLANMPNGVSQWDGVRNYEARNNMKNGMKIKDKVITCYIGISKILKISAFNMYKLQVLFYHSNCKTPGIAGLAEIVKEAYPDYTAFDESHPYYDPKSNKDNPKWFMVDVKFVRKFNRLITLKELQAHKDDGLKGMALLSRGRLSIQPVKKEHYDFILELEKKI</sequence>
<dbReference type="AlphaFoldDB" id="A0A9N9ACV0"/>
<feature type="domain" description="EVE" evidence="3">
    <location>
        <begin position="27"/>
        <end position="84"/>
    </location>
</feature>
<gene>
    <name evidence="4" type="ORF">FMOSSE_LOCUS5247</name>
</gene>
<dbReference type="PANTHER" id="PTHR14087">
    <property type="entry name" value="THYMOCYTE NUCLEAR PROTEIN 1"/>
    <property type="match status" value="1"/>
</dbReference>
<keyword evidence="5" id="KW-1185">Reference proteome</keyword>
<dbReference type="InterPro" id="IPR002740">
    <property type="entry name" value="EVE_domain"/>
</dbReference>
<dbReference type="Gene3D" id="3.10.590.10">
    <property type="entry name" value="ph1033 like domains"/>
    <property type="match status" value="2"/>
</dbReference>
<evidence type="ECO:0000256" key="2">
    <source>
        <dbReference type="ARBA" id="ARBA00023242"/>
    </source>
</evidence>
<organism evidence="4 5">
    <name type="scientific">Funneliformis mosseae</name>
    <name type="common">Endomycorrhizal fungus</name>
    <name type="synonym">Glomus mosseae</name>
    <dbReference type="NCBI Taxonomy" id="27381"/>
    <lineage>
        <taxon>Eukaryota</taxon>
        <taxon>Fungi</taxon>
        <taxon>Fungi incertae sedis</taxon>
        <taxon>Mucoromycota</taxon>
        <taxon>Glomeromycotina</taxon>
        <taxon>Glomeromycetes</taxon>
        <taxon>Glomerales</taxon>
        <taxon>Glomeraceae</taxon>
        <taxon>Funneliformis</taxon>
    </lineage>
</organism>
<name>A0A9N9ACV0_FUNMO</name>
<evidence type="ECO:0000259" key="3">
    <source>
        <dbReference type="Pfam" id="PF01878"/>
    </source>
</evidence>
<evidence type="ECO:0000313" key="4">
    <source>
        <dbReference type="EMBL" id="CAG8525518.1"/>
    </source>
</evidence>
<accession>A0A9N9ACV0</accession>
<dbReference type="PANTHER" id="PTHR14087:SF7">
    <property type="entry name" value="THYMOCYTE NUCLEAR PROTEIN 1"/>
    <property type="match status" value="1"/>
</dbReference>
<dbReference type="GO" id="GO:0005634">
    <property type="term" value="C:nucleus"/>
    <property type="evidence" value="ECO:0007669"/>
    <property type="project" value="UniProtKB-SubCell"/>
</dbReference>
<dbReference type="Proteomes" id="UP000789375">
    <property type="component" value="Unassembled WGS sequence"/>
</dbReference>
<comment type="subcellular location">
    <subcellularLocation>
        <location evidence="1">Nucleus</location>
    </subcellularLocation>
</comment>
<dbReference type="InterPro" id="IPR052181">
    <property type="entry name" value="5hmC_binding"/>
</dbReference>
<dbReference type="SUPFAM" id="SSF88697">
    <property type="entry name" value="PUA domain-like"/>
    <property type="match status" value="1"/>
</dbReference>
<protein>
    <submittedName>
        <fullName evidence="4">14442_t:CDS:1</fullName>
    </submittedName>
</protein>
<proteinExistence type="predicted"/>
<evidence type="ECO:0000256" key="1">
    <source>
        <dbReference type="ARBA" id="ARBA00004123"/>
    </source>
</evidence>
<dbReference type="Pfam" id="PF01878">
    <property type="entry name" value="EVE"/>
    <property type="match status" value="2"/>
</dbReference>
<comment type="caution">
    <text evidence="4">The sequence shown here is derived from an EMBL/GenBank/DDBJ whole genome shotgun (WGS) entry which is preliminary data.</text>
</comment>
<dbReference type="InterPro" id="IPR047197">
    <property type="entry name" value="THYN1-like_EVE"/>
</dbReference>
<dbReference type="InterPro" id="IPR015947">
    <property type="entry name" value="PUA-like_sf"/>
</dbReference>
<feature type="domain" description="EVE" evidence="3">
    <location>
        <begin position="105"/>
        <end position="208"/>
    </location>
</feature>
<reference evidence="4" key="1">
    <citation type="submission" date="2021-06" db="EMBL/GenBank/DDBJ databases">
        <authorList>
            <person name="Kallberg Y."/>
            <person name="Tangrot J."/>
            <person name="Rosling A."/>
        </authorList>
    </citation>
    <scope>NUCLEOTIDE SEQUENCE</scope>
    <source>
        <strain evidence="4">87-6 pot B 2015</strain>
    </source>
</reference>
<evidence type="ECO:0000313" key="5">
    <source>
        <dbReference type="Proteomes" id="UP000789375"/>
    </source>
</evidence>
<dbReference type="EMBL" id="CAJVPP010000971">
    <property type="protein sequence ID" value="CAG8525518.1"/>
    <property type="molecule type" value="Genomic_DNA"/>
</dbReference>